<feature type="domain" description="4'-phosphopantetheinyl transferase N-terminal" evidence="4">
    <location>
        <begin position="39"/>
        <end position="129"/>
    </location>
</feature>
<dbReference type="GO" id="GO:0000287">
    <property type="term" value="F:magnesium ion binding"/>
    <property type="evidence" value="ECO:0007669"/>
    <property type="project" value="InterPro"/>
</dbReference>
<dbReference type="EMBL" id="CP030032">
    <property type="protein sequence ID" value="AWV88218.1"/>
    <property type="molecule type" value="Genomic_DNA"/>
</dbReference>
<keyword evidence="6" id="KW-1185">Reference proteome</keyword>
<evidence type="ECO:0000259" key="4">
    <source>
        <dbReference type="Pfam" id="PF22624"/>
    </source>
</evidence>
<dbReference type="InterPro" id="IPR050559">
    <property type="entry name" value="P-Pant_transferase_sf"/>
</dbReference>
<dbReference type="PANTHER" id="PTHR12215:SF10">
    <property type="entry name" value="L-AMINOADIPATE-SEMIALDEHYDE DEHYDROGENASE-PHOSPHOPANTETHEINYL TRANSFERASE"/>
    <property type="match status" value="1"/>
</dbReference>
<gene>
    <name evidence="5" type="ORF">DN745_02230</name>
</gene>
<dbReference type="Proteomes" id="UP000249799">
    <property type="component" value="Chromosome"/>
</dbReference>
<accession>A0A2Z4FHN6</accession>
<protein>
    <submittedName>
        <fullName evidence="5">4-phosphopantetheinyl transferase</fullName>
    </submittedName>
</protein>
<dbReference type="Pfam" id="PF01648">
    <property type="entry name" value="ACPS"/>
    <property type="match status" value="1"/>
</dbReference>
<comment type="similarity">
    <text evidence="1">Belongs to the P-Pant transferase superfamily. Gsp/Sfp/HetI/AcpT family.</text>
</comment>
<dbReference type="InterPro" id="IPR055066">
    <property type="entry name" value="AASDHPPT_N"/>
</dbReference>
<dbReference type="GO" id="GO:0008897">
    <property type="term" value="F:holo-[acyl-carrier-protein] synthase activity"/>
    <property type="evidence" value="ECO:0007669"/>
    <property type="project" value="InterPro"/>
</dbReference>
<proteinExistence type="inferred from homology"/>
<dbReference type="Pfam" id="PF22624">
    <property type="entry name" value="AASDHPPT_N"/>
    <property type="match status" value="1"/>
</dbReference>
<evidence type="ECO:0000259" key="3">
    <source>
        <dbReference type="Pfam" id="PF01648"/>
    </source>
</evidence>
<dbReference type="KEGG" id="bsed:DN745_02230"/>
<feature type="domain" description="4'-phosphopantetheinyl transferase" evidence="3">
    <location>
        <begin position="136"/>
        <end position="235"/>
    </location>
</feature>
<evidence type="ECO:0000313" key="5">
    <source>
        <dbReference type="EMBL" id="AWV88218.1"/>
    </source>
</evidence>
<name>A0A2Z4FHN6_9DELT</name>
<evidence type="ECO:0000313" key="6">
    <source>
        <dbReference type="Proteomes" id="UP000249799"/>
    </source>
</evidence>
<evidence type="ECO:0000256" key="1">
    <source>
        <dbReference type="ARBA" id="ARBA00010990"/>
    </source>
</evidence>
<sequence length="269" mass="29493">MMSEQPTSWAAPARAGELRAGEVEVWRLELRQPRRLIDLLFEQLSGDEQARARRFRRPRDFDAYVVTRGVLRQLLSAYLGRAGVSVAAQAVGLGRGRHGKPQLLADPVVGADAALEFSVSHSGDFALLAFGRSGALGVDVERLNTGRDIDLIVAHHFAPAEAAALREQGARSEDARCRLFYRYWTRKEAYLKALGVGMTVDLRSFAVGLEPGALLAESARDDAAQWRFYELNPDGRHFGAICVYGGEGTTYLRTMTATVSNSASVQLDL</sequence>
<reference evidence="5 6" key="1">
    <citation type="submission" date="2018-06" db="EMBL/GenBank/DDBJ databases">
        <title>Lujinxingia sediminis gen. nov. sp. nov., a new facultative anaerobic member of the class Deltaproteobacteria, and proposal of Lujinxingaceae fam. nov.</title>
        <authorList>
            <person name="Guo L.-Y."/>
            <person name="Li C.-M."/>
            <person name="Wang S."/>
            <person name="Du Z.-J."/>
        </authorList>
    </citation>
    <scope>NUCLEOTIDE SEQUENCE [LARGE SCALE GENOMIC DNA]</scope>
    <source>
        <strain evidence="5 6">FA350</strain>
    </source>
</reference>
<dbReference type="GO" id="GO:0019878">
    <property type="term" value="P:lysine biosynthetic process via aminoadipic acid"/>
    <property type="evidence" value="ECO:0007669"/>
    <property type="project" value="TreeGrafter"/>
</dbReference>
<dbReference type="InterPro" id="IPR008278">
    <property type="entry name" value="4-PPantetheinyl_Trfase_dom"/>
</dbReference>
<dbReference type="Gene3D" id="3.90.470.20">
    <property type="entry name" value="4'-phosphopantetheinyl transferase domain"/>
    <property type="match status" value="2"/>
</dbReference>
<dbReference type="GO" id="GO:0005829">
    <property type="term" value="C:cytosol"/>
    <property type="evidence" value="ECO:0007669"/>
    <property type="project" value="TreeGrafter"/>
</dbReference>
<organism evidence="5 6">
    <name type="scientific">Bradymonas sediminis</name>
    <dbReference type="NCBI Taxonomy" id="1548548"/>
    <lineage>
        <taxon>Bacteria</taxon>
        <taxon>Deltaproteobacteria</taxon>
        <taxon>Bradymonadales</taxon>
        <taxon>Bradymonadaceae</taxon>
        <taxon>Bradymonas</taxon>
    </lineage>
</organism>
<dbReference type="InterPro" id="IPR037143">
    <property type="entry name" value="4-PPantetheinyl_Trfase_dom_sf"/>
</dbReference>
<dbReference type="SUPFAM" id="SSF56214">
    <property type="entry name" value="4'-phosphopantetheinyl transferase"/>
    <property type="match status" value="2"/>
</dbReference>
<dbReference type="OrthoDB" id="9808281at2"/>
<evidence type="ECO:0000256" key="2">
    <source>
        <dbReference type="ARBA" id="ARBA00022679"/>
    </source>
</evidence>
<keyword evidence="2 5" id="KW-0808">Transferase</keyword>
<dbReference type="PANTHER" id="PTHR12215">
    <property type="entry name" value="PHOSPHOPANTETHEINE TRANSFERASE"/>
    <property type="match status" value="1"/>
</dbReference>
<dbReference type="AlphaFoldDB" id="A0A2Z4FHN6"/>
<dbReference type="RefSeq" id="WP_111331775.1">
    <property type="nucleotide sequence ID" value="NZ_CP030032.1"/>
</dbReference>